<dbReference type="InterPro" id="IPR012944">
    <property type="entry name" value="SusD_RagB_dom"/>
</dbReference>
<dbReference type="InterPro" id="IPR033985">
    <property type="entry name" value="SusD-like_N"/>
</dbReference>
<keyword evidence="3" id="KW-0732">Signal</keyword>
<feature type="domain" description="SusD-like N-terminal" evidence="7">
    <location>
        <begin position="21"/>
        <end position="225"/>
    </location>
</feature>
<evidence type="ECO:0000259" key="6">
    <source>
        <dbReference type="Pfam" id="PF07980"/>
    </source>
</evidence>
<dbReference type="AlphaFoldDB" id="A0A7C9FYB2"/>
<proteinExistence type="inferred from homology"/>
<name>A0A7C9FYB2_9BACT</name>
<comment type="subcellular location">
    <subcellularLocation>
        <location evidence="1">Cell outer membrane</location>
    </subcellularLocation>
</comment>
<dbReference type="InterPro" id="IPR011990">
    <property type="entry name" value="TPR-like_helical_dom_sf"/>
</dbReference>
<dbReference type="GO" id="GO:0009279">
    <property type="term" value="C:cell outer membrane"/>
    <property type="evidence" value="ECO:0007669"/>
    <property type="project" value="UniProtKB-SubCell"/>
</dbReference>
<dbReference type="Pfam" id="PF14322">
    <property type="entry name" value="SusD-like_3"/>
    <property type="match status" value="1"/>
</dbReference>
<comment type="similarity">
    <text evidence="2">Belongs to the SusD family.</text>
</comment>
<gene>
    <name evidence="8" type="ORF">GBK04_12345</name>
</gene>
<dbReference type="RefSeq" id="WP_152760092.1">
    <property type="nucleotide sequence ID" value="NZ_WHLY01000002.1"/>
</dbReference>
<evidence type="ECO:0000256" key="5">
    <source>
        <dbReference type="ARBA" id="ARBA00023237"/>
    </source>
</evidence>
<reference evidence="8 9" key="1">
    <citation type="submission" date="2019-10" db="EMBL/GenBank/DDBJ databases">
        <title>Draft Genome Sequence of Cytophagaceae sp. SJW1-29.</title>
        <authorList>
            <person name="Choi A."/>
        </authorList>
    </citation>
    <scope>NUCLEOTIDE SEQUENCE [LARGE SCALE GENOMIC DNA]</scope>
    <source>
        <strain evidence="8 9">SJW1-29</strain>
    </source>
</reference>
<keyword evidence="9" id="KW-1185">Reference proteome</keyword>
<keyword evidence="4" id="KW-0472">Membrane</keyword>
<evidence type="ECO:0000313" key="8">
    <source>
        <dbReference type="EMBL" id="MPR34133.1"/>
    </source>
</evidence>
<keyword evidence="5" id="KW-0998">Cell outer membrane</keyword>
<accession>A0A7C9FYB2</accession>
<dbReference type="Pfam" id="PF07980">
    <property type="entry name" value="SusD_RagB"/>
    <property type="match status" value="1"/>
</dbReference>
<evidence type="ECO:0000256" key="4">
    <source>
        <dbReference type="ARBA" id="ARBA00023136"/>
    </source>
</evidence>
<evidence type="ECO:0000256" key="1">
    <source>
        <dbReference type="ARBA" id="ARBA00004442"/>
    </source>
</evidence>
<feature type="domain" description="RagB/SusD" evidence="6">
    <location>
        <begin position="347"/>
        <end position="451"/>
    </location>
</feature>
<dbReference type="EMBL" id="WHLY01000002">
    <property type="protein sequence ID" value="MPR34133.1"/>
    <property type="molecule type" value="Genomic_DNA"/>
</dbReference>
<comment type="caution">
    <text evidence="8">The sequence shown here is derived from an EMBL/GenBank/DDBJ whole genome shotgun (WGS) entry which is preliminary data.</text>
</comment>
<evidence type="ECO:0000313" key="9">
    <source>
        <dbReference type="Proteomes" id="UP000479293"/>
    </source>
</evidence>
<dbReference type="PROSITE" id="PS51257">
    <property type="entry name" value="PROKAR_LIPOPROTEIN"/>
    <property type="match status" value="1"/>
</dbReference>
<evidence type="ECO:0000256" key="2">
    <source>
        <dbReference type="ARBA" id="ARBA00006275"/>
    </source>
</evidence>
<dbReference type="Gene3D" id="1.25.40.390">
    <property type="match status" value="1"/>
</dbReference>
<evidence type="ECO:0000259" key="7">
    <source>
        <dbReference type="Pfam" id="PF14322"/>
    </source>
</evidence>
<dbReference type="SUPFAM" id="SSF48452">
    <property type="entry name" value="TPR-like"/>
    <property type="match status" value="1"/>
</dbReference>
<protein>
    <submittedName>
        <fullName evidence="8">RagB/SusD family nutrient uptake outer membrane protein</fullName>
    </submittedName>
</protein>
<dbReference type="Proteomes" id="UP000479293">
    <property type="component" value="Unassembled WGS sequence"/>
</dbReference>
<dbReference type="CDD" id="cd08977">
    <property type="entry name" value="SusD"/>
    <property type="match status" value="1"/>
</dbReference>
<evidence type="ECO:0000256" key="3">
    <source>
        <dbReference type="ARBA" id="ARBA00022729"/>
    </source>
</evidence>
<sequence length="504" mass="56051">MKRSLIFFCTIGLLVSACDSKFLEIYPETSLSSATFFKTEADFQQAVNAAYVPLRSIVNDRAWLLGEMHSDNTYYARNPLFGATEQQEDIADFAIPTANGVTSNTHVLNQYRLDYQIIARTNQILAVIDDVDFNAESKSNLKGQALFLRAYAYFELVRYFNKAPLHLTPVTVRQEAALPLATAAELYAQIEKDALEATTSLLPKSKQEPGRATSGAAKTLLADVYINQKKWAQAEPLLKDVVNSGEYSLMPNYADAFSTSTGNKNNKESVFEVQFIEGSAGLNGSFLYNFLPRPMSSEELVKITGTSNPQPQTGEGNNIPTPDIIAAYEPGDTRKDASIAYVTLSGSQRKDKVYPYIKKYAKTHALNGNHGMNWPIYRYSETLLLLAEALNEQGKTSDAAPYLNQVRNRAGLANTTASSQADMREAIFKERRVELAFENKRWFDLVRTGRAVDVITAYGQRIKSNPEAYYYPVSEGSKPRGNAFTNLDLYYALPADESALSPNF</sequence>
<organism evidence="8 9">
    <name type="scientific">Salmonirosea aquatica</name>
    <dbReference type="NCBI Taxonomy" id="2654236"/>
    <lineage>
        <taxon>Bacteria</taxon>
        <taxon>Pseudomonadati</taxon>
        <taxon>Bacteroidota</taxon>
        <taxon>Cytophagia</taxon>
        <taxon>Cytophagales</taxon>
        <taxon>Spirosomataceae</taxon>
        <taxon>Salmonirosea</taxon>
    </lineage>
</organism>